<evidence type="ECO:0000313" key="8">
    <source>
        <dbReference type="Proteomes" id="UP000077266"/>
    </source>
</evidence>
<dbReference type="SUPFAM" id="SSF52540">
    <property type="entry name" value="P-loop containing nucleoside triphosphate hydrolases"/>
    <property type="match status" value="1"/>
</dbReference>
<accession>A0A165HX66</accession>
<evidence type="ECO:0000256" key="5">
    <source>
        <dbReference type="SAM" id="MobiDB-lite"/>
    </source>
</evidence>
<dbReference type="PANTHER" id="PTHR11361:SF20">
    <property type="entry name" value="MUTS PROTEIN HOMOLOG 5"/>
    <property type="match status" value="1"/>
</dbReference>
<dbReference type="InParanoid" id="A0A165HX66"/>
<dbReference type="SUPFAM" id="SSF48334">
    <property type="entry name" value="DNA repair protein MutS, domain III"/>
    <property type="match status" value="1"/>
</dbReference>
<dbReference type="PANTHER" id="PTHR11361">
    <property type="entry name" value="DNA MISMATCH REPAIR PROTEIN MUTS FAMILY MEMBER"/>
    <property type="match status" value="1"/>
</dbReference>
<keyword evidence="2" id="KW-0547">Nucleotide-binding</keyword>
<dbReference type="PROSITE" id="PS00486">
    <property type="entry name" value="DNA_MISMATCH_REPAIR_2"/>
    <property type="match status" value="1"/>
</dbReference>
<dbReference type="Pfam" id="PF05192">
    <property type="entry name" value="MutS_III"/>
    <property type="match status" value="1"/>
</dbReference>
<evidence type="ECO:0000259" key="6">
    <source>
        <dbReference type="PROSITE" id="PS00486"/>
    </source>
</evidence>
<evidence type="ECO:0000256" key="1">
    <source>
        <dbReference type="ARBA" id="ARBA00006271"/>
    </source>
</evidence>
<dbReference type="GO" id="GO:0140664">
    <property type="term" value="F:ATP-dependent DNA damage sensor activity"/>
    <property type="evidence" value="ECO:0007669"/>
    <property type="project" value="InterPro"/>
</dbReference>
<dbReference type="OrthoDB" id="29596at2759"/>
<evidence type="ECO:0000256" key="2">
    <source>
        <dbReference type="ARBA" id="ARBA00022741"/>
    </source>
</evidence>
<dbReference type="EMBL" id="KV426006">
    <property type="protein sequence ID" value="KZV92588.1"/>
    <property type="molecule type" value="Genomic_DNA"/>
</dbReference>
<dbReference type="InterPro" id="IPR045076">
    <property type="entry name" value="MutS"/>
</dbReference>
<dbReference type="Pfam" id="PF00488">
    <property type="entry name" value="MutS_V"/>
    <property type="match status" value="1"/>
</dbReference>
<gene>
    <name evidence="7" type="ORF">EXIGLDRAFT_836379</name>
</gene>
<keyword evidence="4" id="KW-0238">DNA-binding</keyword>
<evidence type="ECO:0000313" key="7">
    <source>
        <dbReference type="EMBL" id="KZV92588.1"/>
    </source>
</evidence>
<dbReference type="InterPro" id="IPR000432">
    <property type="entry name" value="DNA_mismatch_repair_MutS_C"/>
</dbReference>
<dbReference type="GO" id="GO:0005634">
    <property type="term" value="C:nucleus"/>
    <property type="evidence" value="ECO:0007669"/>
    <property type="project" value="TreeGrafter"/>
</dbReference>
<dbReference type="SMART" id="SM00534">
    <property type="entry name" value="MUTSac"/>
    <property type="match status" value="1"/>
</dbReference>
<dbReference type="STRING" id="1314781.A0A165HX66"/>
<dbReference type="InterPro" id="IPR036187">
    <property type="entry name" value="DNA_mismatch_repair_MutS_sf"/>
</dbReference>
<dbReference type="GO" id="GO:0030983">
    <property type="term" value="F:mismatched DNA binding"/>
    <property type="evidence" value="ECO:0007669"/>
    <property type="project" value="InterPro"/>
</dbReference>
<dbReference type="AlphaFoldDB" id="A0A165HX66"/>
<organism evidence="7 8">
    <name type="scientific">Exidia glandulosa HHB12029</name>
    <dbReference type="NCBI Taxonomy" id="1314781"/>
    <lineage>
        <taxon>Eukaryota</taxon>
        <taxon>Fungi</taxon>
        <taxon>Dikarya</taxon>
        <taxon>Basidiomycota</taxon>
        <taxon>Agaricomycotina</taxon>
        <taxon>Agaricomycetes</taxon>
        <taxon>Auriculariales</taxon>
        <taxon>Exidiaceae</taxon>
        <taxon>Exidia</taxon>
    </lineage>
</organism>
<keyword evidence="8" id="KW-1185">Reference proteome</keyword>
<dbReference type="GO" id="GO:0005524">
    <property type="term" value="F:ATP binding"/>
    <property type="evidence" value="ECO:0007669"/>
    <property type="project" value="UniProtKB-KW"/>
</dbReference>
<dbReference type="CDD" id="cd03281">
    <property type="entry name" value="ABC_MSH5_euk"/>
    <property type="match status" value="1"/>
</dbReference>
<reference evidence="7 8" key="1">
    <citation type="journal article" date="2016" name="Mol. Biol. Evol.">
        <title>Comparative Genomics of Early-Diverging Mushroom-Forming Fungi Provides Insights into the Origins of Lignocellulose Decay Capabilities.</title>
        <authorList>
            <person name="Nagy L.G."/>
            <person name="Riley R."/>
            <person name="Tritt A."/>
            <person name="Adam C."/>
            <person name="Daum C."/>
            <person name="Floudas D."/>
            <person name="Sun H."/>
            <person name="Yadav J.S."/>
            <person name="Pangilinan J."/>
            <person name="Larsson K.H."/>
            <person name="Matsuura K."/>
            <person name="Barry K."/>
            <person name="Labutti K."/>
            <person name="Kuo R."/>
            <person name="Ohm R.A."/>
            <person name="Bhattacharya S.S."/>
            <person name="Shirouzu T."/>
            <person name="Yoshinaga Y."/>
            <person name="Martin F.M."/>
            <person name="Grigoriev I.V."/>
            <person name="Hibbett D.S."/>
        </authorList>
    </citation>
    <scope>NUCLEOTIDE SEQUENCE [LARGE SCALE GENOMIC DNA]</scope>
    <source>
        <strain evidence="7 8">HHB12029</strain>
    </source>
</reference>
<keyword evidence="3" id="KW-0067">ATP-binding</keyword>
<protein>
    <recommendedName>
        <fullName evidence="6">DNA mismatch repair proteins mutS family domain-containing protein</fullName>
    </recommendedName>
</protein>
<feature type="region of interest" description="Disordered" evidence="5">
    <location>
        <begin position="1"/>
        <end position="68"/>
    </location>
</feature>
<proteinExistence type="inferred from homology"/>
<dbReference type="Gene3D" id="3.40.50.300">
    <property type="entry name" value="P-loop containing nucleotide triphosphate hydrolases"/>
    <property type="match status" value="1"/>
</dbReference>
<feature type="compositionally biased region" description="Basic residues" evidence="5">
    <location>
        <begin position="7"/>
        <end position="26"/>
    </location>
</feature>
<name>A0A165HX66_EXIGL</name>
<dbReference type="GO" id="GO:0051026">
    <property type="term" value="P:chiasma assembly"/>
    <property type="evidence" value="ECO:0007669"/>
    <property type="project" value="TreeGrafter"/>
</dbReference>
<feature type="domain" description="DNA mismatch repair proteins mutS family" evidence="6">
    <location>
        <begin position="747"/>
        <end position="763"/>
    </location>
</feature>
<dbReference type="GO" id="GO:0006298">
    <property type="term" value="P:mismatch repair"/>
    <property type="evidence" value="ECO:0007669"/>
    <property type="project" value="InterPro"/>
</dbReference>
<dbReference type="SMART" id="SM00533">
    <property type="entry name" value="MUTSd"/>
    <property type="match status" value="1"/>
</dbReference>
<dbReference type="Proteomes" id="UP000077266">
    <property type="component" value="Unassembled WGS sequence"/>
</dbReference>
<dbReference type="InterPro" id="IPR007696">
    <property type="entry name" value="DNA_mismatch_repair_MutS_core"/>
</dbReference>
<comment type="similarity">
    <text evidence="1">Belongs to the DNA mismatch repair MutS family.</text>
</comment>
<dbReference type="InterPro" id="IPR027417">
    <property type="entry name" value="P-loop_NTPase"/>
</dbReference>
<sequence>MAPAPWKRGRGGKFVPKGKKNTKKRAQPSENSSDSDGDARKKVRWNQDVSERSRPDGESEDDEPERFQVGQTSLAVTCNRIGCAYFNSTNGVIYLLEDTQDGVHYDFVKQLLEHVNPDFLLVSSKADESFITVCRVFMEEKQGNCQVRPHREFVASKGKDKLYSLPLFADQAQPHDSSTMASSDSGPTRSREAYNFLRGRDRQQTADADAVRWQASIRIANFVEAERSPLCLACVNALLEQIHRTRAFGELDTDTHRIVNNIEILRLDQYMQINMDALLSLQIFEEQHHASMHSDKTKEGLSLFGTLNYTKTRAGYDLLRQWFLRPSLSLETINERHTAVECFLRADNLSVCGALRTHLKGVRNVPHMLTAMQRGRAEARDWETLCKFAFHAAMLADSLEELGHGDDVAIVQKLKECLDTADFKVMGEEVNSTIDWEASALNQRVCVRPLIDPELDQYKELYDGLDSFMNHVSAQVAMEVSADVVPALNVVYFPQIGFLICVPKPEGWRREEPELGPPDWTYSFHTEESVYLKSDKMHDVDHHIGDIQTMIAERELEIVHALYERIVPYAPAVGAACSVMAELDCLLSFAQASLIHGYIRPTMTNENVLAVRGGRHPLHEQVVDTFIPNDSFLVGGIGIGVADGDEDEADNADDGGDDGILQQTERSVMVITGANACGKSVYLKQVALLQFMAQIGCFVPVESATIGLVDKIFTRVQARESISKIQSSFMLDLNQVSLALRNSTARSLILLDEFGKGTLDTDGAGLLVGVLRHLLGRGADCPRVLATTHFRDVFRADIVPPSLPLLLAHMRVMLVREEGADGIVYLYKVAPGLSLESHAAKCAAVCGLPKPVVDRAQYVTTEAQGYGDGTCSSNSAVQSFGPGTQCRPGGGVQRFGSINWVHLGSKKRNDNAPLPRECTIPSFFQYTDDSGMQNVIQITSKTDMDVIGSHALARNWTALAGYPKYNSGVVAPAVY</sequence>
<evidence type="ECO:0000256" key="3">
    <source>
        <dbReference type="ARBA" id="ARBA00022840"/>
    </source>
</evidence>
<dbReference type="Gene3D" id="1.10.1420.10">
    <property type="match status" value="1"/>
</dbReference>
<evidence type="ECO:0000256" key="4">
    <source>
        <dbReference type="ARBA" id="ARBA00023125"/>
    </source>
</evidence>